<name>A0ABW6V8H6_MICFU</name>
<evidence type="ECO:0008006" key="3">
    <source>
        <dbReference type="Google" id="ProtNLM"/>
    </source>
</evidence>
<dbReference type="RefSeq" id="WP_387343831.1">
    <property type="nucleotide sequence ID" value="NZ_JBIAXI010000013.1"/>
</dbReference>
<comment type="caution">
    <text evidence="1">The sequence shown here is derived from an EMBL/GenBank/DDBJ whole genome shotgun (WGS) entry which is preliminary data.</text>
</comment>
<gene>
    <name evidence="1" type="ORF">ACFY05_22475</name>
</gene>
<organism evidence="1 2">
    <name type="scientific">Microtetraspora fusca</name>
    <dbReference type="NCBI Taxonomy" id="1997"/>
    <lineage>
        <taxon>Bacteria</taxon>
        <taxon>Bacillati</taxon>
        <taxon>Actinomycetota</taxon>
        <taxon>Actinomycetes</taxon>
        <taxon>Streptosporangiales</taxon>
        <taxon>Streptosporangiaceae</taxon>
        <taxon>Microtetraspora</taxon>
    </lineage>
</organism>
<evidence type="ECO:0000313" key="2">
    <source>
        <dbReference type="Proteomes" id="UP001602119"/>
    </source>
</evidence>
<keyword evidence="2" id="KW-1185">Reference proteome</keyword>
<dbReference type="Proteomes" id="UP001602119">
    <property type="component" value="Unassembled WGS sequence"/>
</dbReference>
<evidence type="ECO:0000313" key="1">
    <source>
        <dbReference type="EMBL" id="MFF4775621.1"/>
    </source>
</evidence>
<dbReference type="EMBL" id="JBIAXI010000013">
    <property type="protein sequence ID" value="MFF4775621.1"/>
    <property type="molecule type" value="Genomic_DNA"/>
</dbReference>
<proteinExistence type="predicted"/>
<accession>A0ABW6V8H6</accession>
<reference evidence="1 2" key="1">
    <citation type="submission" date="2024-10" db="EMBL/GenBank/DDBJ databases">
        <title>The Natural Products Discovery Center: Release of the First 8490 Sequenced Strains for Exploring Actinobacteria Biosynthetic Diversity.</title>
        <authorList>
            <person name="Kalkreuter E."/>
            <person name="Kautsar S.A."/>
            <person name="Yang D."/>
            <person name="Bader C.D."/>
            <person name="Teijaro C.N."/>
            <person name="Fluegel L."/>
            <person name="Davis C.M."/>
            <person name="Simpson J.R."/>
            <person name="Lauterbach L."/>
            <person name="Steele A.D."/>
            <person name="Gui C."/>
            <person name="Meng S."/>
            <person name="Li G."/>
            <person name="Viehrig K."/>
            <person name="Ye F."/>
            <person name="Su P."/>
            <person name="Kiefer A.F."/>
            <person name="Nichols A."/>
            <person name="Cepeda A.J."/>
            <person name="Yan W."/>
            <person name="Fan B."/>
            <person name="Jiang Y."/>
            <person name="Adhikari A."/>
            <person name="Zheng C.-J."/>
            <person name="Schuster L."/>
            <person name="Cowan T.M."/>
            <person name="Smanski M.J."/>
            <person name="Chevrette M.G."/>
            <person name="De Carvalho L.P.S."/>
            <person name="Shen B."/>
        </authorList>
    </citation>
    <scope>NUCLEOTIDE SEQUENCE [LARGE SCALE GENOMIC DNA]</scope>
    <source>
        <strain evidence="1 2">NPDC001281</strain>
    </source>
</reference>
<protein>
    <recommendedName>
        <fullName evidence="3">DUF3090 family protein</fullName>
    </recommendedName>
</protein>
<sequence length="206" mass="22542">MLVMHDNGTVRRPAVDSVIVVTELEELVLSPGERAQGVHVDSVMFTMDWAGEDYPGQLAAFVAGRVRAFGAELTNVDTNVVYRAAETDPTLRRGDLPVRQLDHLSGVLADLRCTLMVWENGTDTYEVLVALTDEREPTGLMHQGLPVRAWGSEPEETLVSLDCPNCSQMLVWELSADQTLADERCDCGAALFDATGRPLPHVTLHG</sequence>